<dbReference type="SUPFAM" id="SSF55811">
    <property type="entry name" value="Nudix"/>
    <property type="match status" value="1"/>
</dbReference>
<dbReference type="PANTHER" id="PTHR43475:SF3">
    <property type="entry name" value="TRANSLATION INITIATION FACTOR EIF-2B SUBUNIT FAMILY PROTEIN (AFU_ORTHOLOGUE AFUA_2G14290)"/>
    <property type="match status" value="1"/>
</dbReference>
<keyword evidence="5" id="KW-1185">Reference proteome</keyword>
<sequence>MRLEYLFLLTIQPKAFSSSRRTILKYYRPTLTTMNWFTCSGPLGEHCKRVVTAFIEYNQKYLLFERVATMPTYAERWSGISGSVEQDEWPVDAVWRELEEETCLSSPYLKLIKAGLPLDIQDGEREFRVHPFLFRLMQLPANSLEESIRLNSENRRFQLVDKNELLTLAKQGKTVPKLDDTFFRVVDTLERIPLQWREKAKLLQQNTISGASELAIQVAECVRDGAPGEWIAALRPTMVSLVNIAREVSMYPQVDVLTKLDNAIRSVVEQTGEALIQSGYRNIATFSSSSTVFKLLEWCDRNNYLLYVRVAESLPGGEGRLFYERVKKLRHVVQIKVDNQLLQKDKSPHIQLIITGADAVLSNGDVINKIGTKQLVESAKDIRWWVICDTFKLWKDSVPPPMEEDLFQVIPKTFIDRLFINSDE</sequence>
<evidence type="ECO:0000313" key="5">
    <source>
        <dbReference type="Proteomes" id="UP001061958"/>
    </source>
</evidence>
<dbReference type="GO" id="GO:0046523">
    <property type="term" value="F:S-methyl-5-thioribose-1-phosphate isomerase activity"/>
    <property type="evidence" value="ECO:0007669"/>
    <property type="project" value="TreeGrafter"/>
</dbReference>
<dbReference type="OrthoDB" id="206213at2759"/>
<comment type="similarity">
    <text evidence="1 2">Belongs to the eIF-2B alpha/beta/delta subunits family.</text>
</comment>
<dbReference type="InterPro" id="IPR015797">
    <property type="entry name" value="NUDIX_hydrolase-like_dom_sf"/>
</dbReference>
<accession>A0A9C7Q323</accession>
<dbReference type="PANTHER" id="PTHR43475">
    <property type="entry name" value="METHYLTHIORIBOSE-1-PHOSPHATE ISOMERASE"/>
    <property type="match status" value="1"/>
</dbReference>
<evidence type="ECO:0000259" key="3">
    <source>
        <dbReference type="Pfam" id="PF00293"/>
    </source>
</evidence>
<dbReference type="InterPro" id="IPR000086">
    <property type="entry name" value="NUDIX_hydrolase_dom"/>
</dbReference>
<dbReference type="Gene3D" id="3.90.79.10">
    <property type="entry name" value="Nucleoside Triphosphate Pyrophosphohydrolase"/>
    <property type="match status" value="1"/>
</dbReference>
<dbReference type="AlphaFoldDB" id="A0A9C7Q323"/>
<dbReference type="InterPro" id="IPR042529">
    <property type="entry name" value="IF_2B-like_C"/>
</dbReference>
<dbReference type="EMBL" id="BQMJ01000071">
    <property type="protein sequence ID" value="GJQ15558.1"/>
    <property type="molecule type" value="Genomic_DNA"/>
</dbReference>
<dbReference type="Pfam" id="PF00293">
    <property type="entry name" value="NUDIX"/>
    <property type="match status" value="1"/>
</dbReference>
<evidence type="ECO:0000256" key="1">
    <source>
        <dbReference type="ARBA" id="ARBA00007251"/>
    </source>
</evidence>
<dbReference type="GO" id="GO:0019509">
    <property type="term" value="P:L-methionine salvage from methylthioadenosine"/>
    <property type="evidence" value="ECO:0007669"/>
    <property type="project" value="TreeGrafter"/>
</dbReference>
<organism evidence="4 5">
    <name type="scientific">Galdieria partita</name>
    <dbReference type="NCBI Taxonomy" id="83374"/>
    <lineage>
        <taxon>Eukaryota</taxon>
        <taxon>Rhodophyta</taxon>
        <taxon>Bangiophyceae</taxon>
        <taxon>Galdieriales</taxon>
        <taxon>Galdieriaceae</taxon>
        <taxon>Galdieria</taxon>
    </lineage>
</organism>
<dbReference type="Proteomes" id="UP001061958">
    <property type="component" value="Unassembled WGS sequence"/>
</dbReference>
<dbReference type="Gene3D" id="3.40.50.10470">
    <property type="entry name" value="Translation initiation factor eif-2b, domain 2"/>
    <property type="match status" value="1"/>
</dbReference>
<proteinExistence type="inferred from homology"/>
<dbReference type="InterPro" id="IPR037171">
    <property type="entry name" value="NagB/RpiA_transferase-like"/>
</dbReference>
<name>A0A9C7Q323_9RHOD</name>
<dbReference type="SUPFAM" id="SSF100950">
    <property type="entry name" value="NagB/RpiA/CoA transferase-like"/>
    <property type="match status" value="1"/>
</dbReference>
<dbReference type="InterPro" id="IPR000649">
    <property type="entry name" value="IF-2B-related"/>
</dbReference>
<evidence type="ECO:0000313" key="4">
    <source>
        <dbReference type="EMBL" id="GJQ15558.1"/>
    </source>
</evidence>
<feature type="domain" description="Nudix hydrolase" evidence="3">
    <location>
        <begin position="50"/>
        <end position="165"/>
    </location>
</feature>
<evidence type="ECO:0000256" key="2">
    <source>
        <dbReference type="RuleBase" id="RU003814"/>
    </source>
</evidence>
<reference evidence="4" key="1">
    <citation type="journal article" date="2022" name="Proc. Natl. Acad. Sci. U.S.A.">
        <title>Life cycle and functional genomics of the unicellular red alga Galdieria for elucidating algal and plant evolution and industrial use.</title>
        <authorList>
            <person name="Hirooka S."/>
            <person name="Itabashi T."/>
            <person name="Ichinose T.M."/>
            <person name="Onuma R."/>
            <person name="Fujiwara T."/>
            <person name="Yamashita S."/>
            <person name="Jong L.W."/>
            <person name="Tomita R."/>
            <person name="Iwane A.H."/>
            <person name="Miyagishima S.Y."/>
        </authorList>
    </citation>
    <scope>NUCLEOTIDE SEQUENCE</scope>
    <source>
        <strain evidence="4">NBRC 102759</strain>
    </source>
</reference>
<dbReference type="Pfam" id="PF01008">
    <property type="entry name" value="IF-2B"/>
    <property type="match status" value="1"/>
</dbReference>
<protein>
    <recommendedName>
        <fullName evidence="3">Nudix hydrolase domain-containing protein</fullName>
    </recommendedName>
</protein>
<gene>
    <name evidence="4" type="ORF">GpartN1_g7349.t1</name>
</gene>
<comment type="caution">
    <text evidence="4">The sequence shown here is derived from an EMBL/GenBank/DDBJ whole genome shotgun (WGS) entry which is preliminary data.</text>
</comment>
<reference evidence="4" key="2">
    <citation type="submission" date="2022-01" db="EMBL/GenBank/DDBJ databases">
        <authorList>
            <person name="Hirooka S."/>
            <person name="Miyagishima S.Y."/>
        </authorList>
    </citation>
    <scope>NUCLEOTIDE SEQUENCE</scope>
    <source>
        <strain evidence="4">NBRC 102759</strain>
    </source>
</reference>